<keyword evidence="2" id="KW-1133">Transmembrane helix</keyword>
<comment type="caution">
    <text evidence="3">The sequence shown here is derived from an EMBL/GenBank/DDBJ whole genome shotgun (WGS) entry which is preliminary data.</text>
</comment>
<feature type="compositionally biased region" description="Low complexity" evidence="1">
    <location>
        <begin position="147"/>
        <end position="161"/>
    </location>
</feature>
<proteinExistence type="predicted"/>
<name>A0A2G8KH27_STIJA</name>
<feature type="region of interest" description="Disordered" evidence="1">
    <location>
        <begin position="147"/>
        <end position="177"/>
    </location>
</feature>
<evidence type="ECO:0000256" key="1">
    <source>
        <dbReference type="SAM" id="MobiDB-lite"/>
    </source>
</evidence>
<feature type="transmembrane region" description="Helical" evidence="2">
    <location>
        <begin position="12"/>
        <end position="35"/>
    </location>
</feature>
<evidence type="ECO:0000313" key="4">
    <source>
        <dbReference type="Proteomes" id="UP000230750"/>
    </source>
</evidence>
<keyword evidence="4" id="KW-1185">Reference proteome</keyword>
<protein>
    <submittedName>
        <fullName evidence="3">Uncharacterized protein</fullName>
    </submittedName>
</protein>
<dbReference type="AlphaFoldDB" id="A0A2G8KH27"/>
<evidence type="ECO:0000256" key="2">
    <source>
        <dbReference type="SAM" id="Phobius"/>
    </source>
</evidence>
<accession>A0A2G8KH27</accession>
<reference evidence="3 4" key="1">
    <citation type="journal article" date="2017" name="PLoS Biol.">
        <title>The sea cucumber genome provides insights into morphological evolution and visceral regeneration.</title>
        <authorList>
            <person name="Zhang X."/>
            <person name="Sun L."/>
            <person name="Yuan J."/>
            <person name="Sun Y."/>
            <person name="Gao Y."/>
            <person name="Zhang L."/>
            <person name="Li S."/>
            <person name="Dai H."/>
            <person name="Hamel J.F."/>
            <person name="Liu C."/>
            <person name="Yu Y."/>
            <person name="Liu S."/>
            <person name="Lin W."/>
            <person name="Guo K."/>
            <person name="Jin S."/>
            <person name="Xu P."/>
            <person name="Storey K.B."/>
            <person name="Huan P."/>
            <person name="Zhang T."/>
            <person name="Zhou Y."/>
            <person name="Zhang J."/>
            <person name="Lin C."/>
            <person name="Li X."/>
            <person name="Xing L."/>
            <person name="Huo D."/>
            <person name="Sun M."/>
            <person name="Wang L."/>
            <person name="Mercier A."/>
            <person name="Li F."/>
            <person name="Yang H."/>
            <person name="Xiang J."/>
        </authorList>
    </citation>
    <scope>NUCLEOTIDE SEQUENCE [LARGE SCALE GENOMIC DNA]</scope>
    <source>
        <strain evidence="3">Shaxun</strain>
        <tissue evidence="3">Muscle</tissue>
    </source>
</reference>
<dbReference type="Proteomes" id="UP000230750">
    <property type="component" value="Unassembled WGS sequence"/>
</dbReference>
<feature type="compositionally biased region" description="Low complexity" evidence="1">
    <location>
        <begin position="168"/>
        <end position="177"/>
    </location>
</feature>
<keyword evidence="2" id="KW-0472">Membrane</keyword>
<gene>
    <name evidence="3" type="ORF">BSL78_15847</name>
</gene>
<keyword evidence="2" id="KW-0812">Transmembrane</keyword>
<dbReference type="EMBL" id="MRZV01000590">
    <property type="protein sequence ID" value="PIK47297.1"/>
    <property type="molecule type" value="Genomic_DNA"/>
</dbReference>
<organism evidence="3 4">
    <name type="scientific">Stichopus japonicus</name>
    <name type="common">Sea cucumber</name>
    <dbReference type="NCBI Taxonomy" id="307972"/>
    <lineage>
        <taxon>Eukaryota</taxon>
        <taxon>Metazoa</taxon>
        <taxon>Echinodermata</taxon>
        <taxon>Eleutherozoa</taxon>
        <taxon>Echinozoa</taxon>
        <taxon>Holothuroidea</taxon>
        <taxon>Aspidochirotacea</taxon>
        <taxon>Aspidochirotida</taxon>
        <taxon>Stichopodidae</taxon>
        <taxon>Apostichopus</taxon>
    </lineage>
</organism>
<sequence>MSKIADTSLFDAIFGSLLMPSLALCHLLIPFSCLAGERRIDNEPRSFVTEIHQCVRSGALEKNADIYAVLHILQALKEDKKKLPGLENCLGSVEAQLDALERGFEDEENKRETEDGLDRAWLFESRKLLNSLLGKEPPLKPAVVENSLSTSKESNMSSSLNKSKKKLYNSNSSSLLM</sequence>
<evidence type="ECO:0000313" key="3">
    <source>
        <dbReference type="EMBL" id="PIK47297.1"/>
    </source>
</evidence>